<sequence>MESGSKNLPSQELLKALFPSRFNRNNNQPPYPPPLNAPAVANNAARKPLANHQDDRCSYPAHHQHDGGQQRPAAAPGSDGLLASFASREEKAAISAACNSAHPAAAFEKLYEQHQQQSAHSSLPALFFHAWALSLEKEERFDEAGQVYAMGVRHHARPVEGLQAEMDALRRRQKRKQPPGGGAAQHHDQGRLQPERATAATAVAIGGIADGAKVCRDPEVGPRSPRPSQRHASPSQPHAPEGQRPPRDSLPPLPLVHDKPANQGEDFGARTYREHLILQQLINKGSASPGPLHSRGPPDTSPTRLFQLHTDPLAIRANHCREGATLPVKVGGRDGSLRVGRVLGRGSFARVHAGRWREQGGTEAVECAVKIQTFYFGSALRELYASSALHRRAPLISDTRPPQSPQPSHWLTGVSLSLHGIDLSGPEDRVARRLAGDGGGWRDGQGGVSVMVLPTMPVACDMHTAINEFFLMRGRYCSEVVSFFLVYEVMGLLMQLHQVGLLSGDLKTDNLIVADMAADRSRHLAIPGPHHDIKPTRHHPLLDAPSPIGVFGIDLGRALDTHAVYPDCIFKGDCHADDLLPPAMLSGLPWMHHADLAGVAAIAHILLFGKYPHIQPLPIHPKPTRDAGPSLTAAMSMPQWGLAPNARFPRGGDEIWQDLFHSLINFCPISVARQPNAQQGAGGRGRGPDAVGVLCGASVSVMCRLRGAIEGWFGGEHGGGSGRKARLRCELEGLQRDLQEWCAKRGQMKR</sequence>
<dbReference type="SUPFAM" id="SSF56112">
    <property type="entry name" value="Protein kinase-like (PK-like)"/>
    <property type="match status" value="1"/>
</dbReference>
<dbReference type="Gene3D" id="1.10.510.10">
    <property type="entry name" value="Transferase(Phosphotransferase) domain 1"/>
    <property type="match status" value="1"/>
</dbReference>
<evidence type="ECO:0008006" key="5">
    <source>
        <dbReference type="Google" id="ProtNLM"/>
    </source>
</evidence>
<dbReference type="STRING" id="1169540.A0A0G4GFV2"/>
<name>A0A0G4GFV2_VITBC</name>
<dbReference type="InterPro" id="IPR015661">
    <property type="entry name" value="Bub1/Mad3"/>
</dbReference>
<feature type="region of interest" description="Disordered" evidence="2">
    <location>
        <begin position="213"/>
        <end position="266"/>
    </location>
</feature>
<protein>
    <recommendedName>
        <fullName evidence="5">Protein kinase domain-containing protein</fullName>
    </recommendedName>
</protein>
<accession>A0A0G4GFV2</accession>
<dbReference type="Proteomes" id="UP000041254">
    <property type="component" value="Unassembled WGS sequence"/>
</dbReference>
<evidence type="ECO:0000256" key="1">
    <source>
        <dbReference type="PROSITE-ProRule" id="PRU10141"/>
    </source>
</evidence>
<feature type="region of interest" description="Disordered" evidence="2">
    <location>
        <begin position="1"/>
        <end position="80"/>
    </location>
</feature>
<dbReference type="InParanoid" id="A0A0G4GFV2"/>
<dbReference type="GO" id="GO:0051754">
    <property type="term" value="P:meiotic sister chromatid cohesion, centromeric"/>
    <property type="evidence" value="ECO:0007669"/>
    <property type="project" value="TreeGrafter"/>
</dbReference>
<feature type="compositionally biased region" description="Polar residues" evidence="2">
    <location>
        <begin position="226"/>
        <end position="236"/>
    </location>
</feature>
<keyword evidence="1" id="KW-0067">ATP-binding</keyword>
<dbReference type="InterPro" id="IPR011009">
    <property type="entry name" value="Kinase-like_dom_sf"/>
</dbReference>
<dbReference type="VEuPathDB" id="CryptoDB:Vbra_17671"/>
<dbReference type="GO" id="GO:0000776">
    <property type="term" value="C:kinetochore"/>
    <property type="evidence" value="ECO:0007669"/>
    <property type="project" value="UniProtKB-ARBA"/>
</dbReference>
<keyword evidence="1" id="KW-0547">Nucleotide-binding</keyword>
<keyword evidence="4" id="KW-1185">Reference proteome</keyword>
<dbReference type="GO" id="GO:0005524">
    <property type="term" value="F:ATP binding"/>
    <property type="evidence" value="ECO:0007669"/>
    <property type="project" value="UniProtKB-UniRule"/>
</dbReference>
<evidence type="ECO:0000313" key="4">
    <source>
        <dbReference type="Proteomes" id="UP000041254"/>
    </source>
</evidence>
<evidence type="ECO:0000313" key="3">
    <source>
        <dbReference type="EMBL" id="CEM28193.1"/>
    </source>
</evidence>
<dbReference type="GO" id="GO:0004672">
    <property type="term" value="F:protein kinase activity"/>
    <property type="evidence" value="ECO:0007669"/>
    <property type="project" value="TreeGrafter"/>
</dbReference>
<gene>
    <name evidence="3" type="ORF">Vbra_17671</name>
</gene>
<feature type="compositionally biased region" description="Low complexity" evidence="2">
    <location>
        <begin position="37"/>
        <end position="48"/>
    </location>
</feature>
<dbReference type="PANTHER" id="PTHR14030:SF4">
    <property type="entry name" value="BUB1 KINASE, ISOFORM A-RELATED"/>
    <property type="match status" value="1"/>
</dbReference>
<feature type="region of interest" description="Disordered" evidence="2">
    <location>
        <begin position="171"/>
        <end position="195"/>
    </location>
</feature>
<organism evidence="3 4">
    <name type="scientific">Vitrella brassicaformis (strain CCMP3155)</name>
    <dbReference type="NCBI Taxonomy" id="1169540"/>
    <lineage>
        <taxon>Eukaryota</taxon>
        <taxon>Sar</taxon>
        <taxon>Alveolata</taxon>
        <taxon>Colpodellida</taxon>
        <taxon>Vitrellaceae</taxon>
        <taxon>Vitrella</taxon>
    </lineage>
</organism>
<dbReference type="PROSITE" id="PS00107">
    <property type="entry name" value="PROTEIN_KINASE_ATP"/>
    <property type="match status" value="1"/>
</dbReference>
<dbReference type="InterPro" id="IPR017441">
    <property type="entry name" value="Protein_kinase_ATP_BS"/>
</dbReference>
<dbReference type="Gene3D" id="1.25.40.430">
    <property type="match status" value="1"/>
</dbReference>
<feature type="compositionally biased region" description="Basic and acidic residues" evidence="2">
    <location>
        <begin position="185"/>
        <end position="194"/>
    </location>
</feature>
<dbReference type="GO" id="GO:0007094">
    <property type="term" value="P:mitotic spindle assembly checkpoint signaling"/>
    <property type="evidence" value="ECO:0007669"/>
    <property type="project" value="InterPro"/>
</dbReference>
<dbReference type="AlphaFoldDB" id="A0A0G4GFV2"/>
<dbReference type="EMBL" id="CDMY01000646">
    <property type="protein sequence ID" value="CEM28193.1"/>
    <property type="molecule type" value="Genomic_DNA"/>
</dbReference>
<dbReference type="OrthoDB" id="248495at2759"/>
<dbReference type="PANTHER" id="PTHR14030">
    <property type="entry name" value="MITOTIC CHECKPOINT SERINE/THREONINE-PROTEIN KINASE BUB1"/>
    <property type="match status" value="1"/>
</dbReference>
<dbReference type="GO" id="GO:0032991">
    <property type="term" value="C:protein-containing complex"/>
    <property type="evidence" value="ECO:0007669"/>
    <property type="project" value="UniProtKB-ARBA"/>
</dbReference>
<proteinExistence type="predicted"/>
<feature type="compositionally biased region" description="Polar residues" evidence="2">
    <location>
        <begin position="1"/>
        <end position="10"/>
    </location>
</feature>
<reference evidence="3 4" key="1">
    <citation type="submission" date="2014-11" db="EMBL/GenBank/DDBJ databases">
        <authorList>
            <person name="Zhu J."/>
            <person name="Qi W."/>
            <person name="Song R."/>
        </authorList>
    </citation>
    <scope>NUCLEOTIDE SEQUENCE [LARGE SCALE GENOMIC DNA]</scope>
</reference>
<feature type="compositionally biased region" description="Basic and acidic residues" evidence="2">
    <location>
        <begin position="52"/>
        <end position="68"/>
    </location>
</feature>
<evidence type="ECO:0000256" key="2">
    <source>
        <dbReference type="SAM" id="MobiDB-lite"/>
    </source>
</evidence>
<feature type="binding site" evidence="1">
    <location>
        <position position="370"/>
    </location>
    <ligand>
        <name>ATP</name>
        <dbReference type="ChEBI" id="CHEBI:30616"/>
    </ligand>
</feature>